<evidence type="ECO:0000313" key="5">
    <source>
        <dbReference type="EMBL" id="SSW67462.1"/>
    </source>
</evidence>
<dbReference type="OrthoDB" id="86160at2"/>
<dbReference type="GO" id="GO:0016832">
    <property type="term" value="F:aldehyde-lyase activity"/>
    <property type="evidence" value="ECO:0007669"/>
    <property type="project" value="TreeGrafter"/>
</dbReference>
<dbReference type="Pfam" id="PF03328">
    <property type="entry name" value="HpcH_HpaI"/>
    <property type="match status" value="1"/>
</dbReference>
<dbReference type="AlphaFoldDB" id="A0A446CHX4"/>
<dbReference type="PANTHER" id="PTHR30502">
    <property type="entry name" value="2-KETO-3-DEOXY-L-RHAMNONATE ALDOLASE"/>
    <property type="match status" value="1"/>
</dbReference>
<dbReference type="PANTHER" id="PTHR30502:SF0">
    <property type="entry name" value="PHOSPHOENOLPYRUVATE CARBOXYLASE FAMILY PROTEIN"/>
    <property type="match status" value="1"/>
</dbReference>
<sequence length="270" mass="27609">MQTPSARELARNPLLRRLADGGLAASLIVRLCDGPEIGRIAATAGFDALYVDLEHSSLPLLSASRICNAARDAGVTPLARVPAIDAALIGRVLDGGAMGIIAPQVDSAEDAARAVACCRYPPLGRRSVAGGLPALHYRDYPQAEVQQALDGGVLVAAMIESAAALEAVEAIAAVEGLHMLFIGAHDLAASLGVPGQWEHPALRNALARIRLACRGAGKALGLGGLAGQPALLRELAAGPGGCFVSMGTDLSCLLGAARQRATFAHALRQG</sequence>
<keyword evidence="3 5" id="KW-0456">Lyase</keyword>
<reference evidence="5 6" key="1">
    <citation type="submission" date="2018-07" db="EMBL/GenBank/DDBJ databases">
        <authorList>
            <person name="Peeters C."/>
        </authorList>
    </citation>
    <scope>NUCLEOTIDE SEQUENCE [LARGE SCALE GENOMIC DNA]</scope>
    <source>
        <strain evidence="5 6">LMG 3411</strain>
    </source>
</reference>
<comment type="similarity">
    <text evidence="1">Belongs to the HpcH/HpaI aldolase family.</text>
</comment>
<name>A0A446CHX4_9BURK</name>
<dbReference type="GO" id="GO:0008701">
    <property type="term" value="F:4-hydroxy-2-oxovalerate aldolase activity"/>
    <property type="evidence" value="ECO:0007669"/>
    <property type="project" value="UniProtKB-EC"/>
</dbReference>
<evidence type="ECO:0000256" key="3">
    <source>
        <dbReference type="ARBA" id="ARBA00023239"/>
    </source>
</evidence>
<dbReference type="EC" id="4.1.3.39" evidence="5"/>
<evidence type="ECO:0000259" key="4">
    <source>
        <dbReference type="Pfam" id="PF03328"/>
    </source>
</evidence>
<protein>
    <submittedName>
        <fullName evidence="5">4-hydroxy-2-oxovalerate aldolase</fullName>
        <ecNumber evidence="5">4.1.3.39</ecNumber>
    </submittedName>
</protein>
<dbReference type="EMBL" id="UFQB01000012">
    <property type="protein sequence ID" value="SSW67462.1"/>
    <property type="molecule type" value="Genomic_DNA"/>
</dbReference>
<accession>A0A446CHX4</accession>
<keyword evidence="6" id="KW-1185">Reference proteome</keyword>
<dbReference type="Gene3D" id="3.20.20.60">
    <property type="entry name" value="Phosphoenolpyruvate-binding domains"/>
    <property type="match status" value="1"/>
</dbReference>
<dbReference type="SUPFAM" id="SSF51621">
    <property type="entry name" value="Phosphoenolpyruvate/pyruvate domain"/>
    <property type="match status" value="1"/>
</dbReference>
<evidence type="ECO:0000256" key="1">
    <source>
        <dbReference type="ARBA" id="ARBA00005568"/>
    </source>
</evidence>
<keyword evidence="2" id="KW-0479">Metal-binding</keyword>
<dbReference type="InterPro" id="IPR040442">
    <property type="entry name" value="Pyrv_kinase-like_dom_sf"/>
</dbReference>
<dbReference type="Proteomes" id="UP000289184">
    <property type="component" value="Unassembled WGS sequence"/>
</dbReference>
<dbReference type="InterPro" id="IPR005000">
    <property type="entry name" value="Aldolase/citrate-lyase_domain"/>
</dbReference>
<organism evidence="5 6">
    <name type="scientific">Achromobacter agilis</name>
    <dbReference type="NCBI Taxonomy" id="1353888"/>
    <lineage>
        <taxon>Bacteria</taxon>
        <taxon>Pseudomonadati</taxon>
        <taxon>Pseudomonadota</taxon>
        <taxon>Betaproteobacteria</taxon>
        <taxon>Burkholderiales</taxon>
        <taxon>Alcaligenaceae</taxon>
        <taxon>Achromobacter</taxon>
    </lineage>
</organism>
<dbReference type="GO" id="GO:0046872">
    <property type="term" value="F:metal ion binding"/>
    <property type="evidence" value="ECO:0007669"/>
    <property type="project" value="UniProtKB-KW"/>
</dbReference>
<proteinExistence type="inferred from homology"/>
<dbReference type="GO" id="GO:0005737">
    <property type="term" value="C:cytoplasm"/>
    <property type="evidence" value="ECO:0007669"/>
    <property type="project" value="TreeGrafter"/>
</dbReference>
<evidence type="ECO:0000256" key="2">
    <source>
        <dbReference type="ARBA" id="ARBA00022723"/>
    </source>
</evidence>
<dbReference type="InterPro" id="IPR050251">
    <property type="entry name" value="HpcH-HpaI_aldolase"/>
</dbReference>
<dbReference type="RefSeq" id="WP_129528304.1">
    <property type="nucleotide sequence ID" value="NZ_UFQB01000012.1"/>
</dbReference>
<gene>
    <name evidence="5" type="primary">bphF</name>
    <name evidence="5" type="ORF">AGI3411_03125</name>
</gene>
<feature type="domain" description="HpcH/HpaI aldolase/citrate lyase" evidence="4">
    <location>
        <begin position="35"/>
        <end position="249"/>
    </location>
</feature>
<dbReference type="InterPro" id="IPR015813">
    <property type="entry name" value="Pyrv/PenolPyrv_kinase-like_dom"/>
</dbReference>
<evidence type="ECO:0000313" key="6">
    <source>
        <dbReference type="Proteomes" id="UP000289184"/>
    </source>
</evidence>